<accession>A0AAF0PYR8</accession>
<feature type="region of interest" description="Disordered" evidence="1">
    <location>
        <begin position="92"/>
        <end position="119"/>
    </location>
</feature>
<protein>
    <submittedName>
        <fullName evidence="2">Uncharacterized protein</fullName>
    </submittedName>
</protein>
<reference evidence="2" key="1">
    <citation type="submission" date="2023-08" db="EMBL/GenBank/DDBJ databases">
        <title>A de novo genome assembly of Solanum verrucosum Schlechtendal, a Mexican diploid species geographically isolated from the other diploid A-genome species in potato relatives.</title>
        <authorList>
            <person name="Hosaka K."/>
        </authorList>
    </citation>
    <scope>NUCLEOTIDE SEQUENCE</scope>
    <source>
        <tissue evidence="2">Young leaves</tissue>
    </source>
</reference>
<dbReference type="AlphaFoldDB" id="A0AAF0PYR8"/>
<evidence type="ECO:0000256" key="1">
    <source>
        <dbReference type="SAM" id="MobiDB-lite"/>
    </source>
</evidence>
<name>A0AAF0PYR8_SOLVR</name>
<sequence length="119" mass="12348">MSCGATHDWQEVCPKKVLSKGSPSQATSWIVVMTTGHRKTHGVALSLGERCHVEGATGQGTTCTTTGHGALDEARSRGHALASWEVGKLEEATAKGSMGTTTRHGALDEGVVPGTSYLS</sequence>
<keyword evidence="3" id="KW-1185">Reference proteome</keyword>
<organism evidence="2 3">
    <name type="scientific">Solanum verrucosum</name>
    <dbReference type="NCBI Taxonomy" id="315347"/>
    <lineage>
        <taxon>Eukaryota</taxon>
        <taxon>Viridiplantae</taxon>
        <taxon>Streptophyta</taxon>
        <taxon>Embryophyta</taxon>
        <taxon>Tracheophyta</taxon>
        <taxon>Spermatophyta</taxon>
        <taxon>Magnoliopsida</taxon>
        <taxon>eudicotyledons</taxon>
        <taxon>Gunneridae</taxon>
        <taxon>Pentapetalae</taxon>
        <taxon>asterids</taxon>
        <taxon>lamiids</taxon>
        <taxon>Solanales</taxon>
        <taxon>Solanaceae</taxon>
        <taxon>Solanoideae</taxon>
        <taxon>Solaneae</taxon>
        <taxon>Solanum</taxon>
    </lineage>
</organism>
<evidence type="ECO:0000313" key="2">
    <source>
        <dbReference type="EMBL" id="WMV13528.1"/>
    </source>
</evidence>
<evidence type="ECO:0000313" key="3">
    <source>
        <dbReference type="Proteomes" id="UP001234989"/>
    </source>
</evidence>
<proteinExistence type="predicted"/>
<gene>
    <name evidence="2" type="ORF">MTR67_006913</name>
</gene>
<dbReference type="EMBL" id="CP133613">
    <property type="protein sequence ID" value="WMV13528.1"/>
    <property type="molecule type" value="Genomic_DNA"/>
</dbReference>
<dbReference type="Proteomes" id="UP001234989">
    <property type="component" value="Chromosome 2"/>
</dbReference>